<dbReference type="OrthoDB" id="9794935at2"/>
<accession>C7MN74</accession>
<evidence type="ECO:0000313" key="1">
    <source>
        <dbReference type="EMBL" id="ACU94364.1"/>
    </source>
</evidence>
<dbReference type="RefSeq" id="WP_012803052.1">
    <property type="nucleotide sequence ID" value="NC_013170.1"/>
</dbReference>
<organism evidence="1 2">
    <name type="scientific">Cryptobacterium curtum (strain ATCC 700683 / DSM 15641 / CCUG 43107 / 12-3)</name>
    <dbReference type="NCBI Taxonomy" id="469378"/>
    <lineage>
        <taxon>Bacteria</taxon>
        <taxon>Bacillati</taxon>
        <taxon>Actinomycetota</taxon>
        <taxon>Coriobacteriia</taxon>
        <taxon>Eggerthellales</taxon>
        <taxon>Eggerthellaceae</taxon>
        <taxon>Cryptobacterium</taxon>
    </lineage>
</organism>
<name>C7MN74_CRYCD</name>
<dbReference type="Proteomes" id="UP000000954">
    <property type="component" value="Chromosome"/>
</dbReference>
<dbReference type="PANTHER" id="PTHR34071:SF2">
    <property type="entry name" value="FLAVIN-NUCLEOTIDE-BINDING PROTEIN"/>
    <property type="match status" value="1"/>
</dbReference>
<proteinExistence type="predicted"/>
<keyword evidence="2" id="KW-1185">Reference proteome</keyword>
<sequence length="165" mass="18452">MRDMRRHRQLLDDAEAKHILADPTILHGVLAVKGEGGYPYAAPISFAWADGFLWIHTACAGQRYDALTTDEHVCFTVVAADKTNEQKYSADFLSVIVFGRAVLVQDEQEHYQGLKALCDKYLISWTDAERMEKSSNCRGTAVWRIEPDRITGKIGSTLLGRGKHG</sequence>
<dbReference type="EMBL" id="CP001682">
    <property type="protein sequence ID" value="ACU94364.1"/>
    <property type="molecule type" value="Genomic_DNA"/>
</dbReference>
<dbReference type="STRING" id="469378.Ccur_06490"/>
<dbReference type="HOGENOM" id="CLU_067890_2_1_11"/>
<dbReference type="PANTHER" id="PTHR34071">
    <property type="entry name" value="5-NITROIMIDAZOLE ANTIBIOTICS RESISTANCE PROTEIN, NIMA-FAMILY-RELATED PROTEIN-RELATED"/>
    <property type="match status" value="1"/>
</dbReference>
<evidence type="ECO:0000313" key="2">
    <source>
        <dbReference type="Proteomes" id="UP000000954"/>
    </source>
</evidence>
<dbReference type="Gene3D" id="2.30.110.10">
    <property type="entry name" value="Electron Transport, Fmn-binding Protein, Chain A"/>
    <property type="match status" value="1"/>
</dbReference>
<dbReference type="SUPFAM" id="SSF50475">
    <property type="entry name" value="FMN-binding split barrel"/>
    <property type="match status" value="1"/>
</dbReference>
<dbReference type="Pfam" id="PF12900">
    <property type="entry name" value="Pyridox_ox_2"/>
    <property type="match status" value="1"/>
</dbReference>
<dbReference type="InterPro" id="IPR024747">
    <property type="entry name" value="Pyridox_Oxase-rel"/>
</dbReference>
<gene>
    <name evidence="1" type="ordered locus">Ccur_06490</name>
</gene>
<dbReference type="AlphaFoldDB" id="C7MN74"/>
<dbReference type="KEGG" id="ccu:Ccur_06490"/>
<protein>
    <submittedName>
        <fullName evidence="1">Predicted flavin-nucleotide-binding protein</fullName>
    </submittedName>
</protein>
<reference evidence="1 2" key="1">
    <citation type="journal article" date="2009" name="Stand. Genomic Sci.">
        <title>Complete genome sequence of Cryptobacterium curtum type strain (12-3).</title>
        <authorList>
            <person name="Mavrommatis K."/>
            <person name="Pukall R."/>
            <person name="Rohde C."/>
            <person name="Chen F."/>
            <person name="Sims D."/>
            <person name="Brettin T."/>
            <person name="Kuske C."/>
            <person name="Detter J.C."/>
            <person name="Han C."/>
            <person name="Lapidus A."/>
            <person name="Copeland A."/>
            <person name="Glavina Del Rio T."/>
            <person name="Nolan M."/>
            <person name="Lucas S."/>
            <person name="Tice H."/>
            <person name="Cheng J.F."/>
            <person name="Bruce D."/>
            <person name="Goodwin L."/>
            <person name="Pitluck S."/>
            <person name="Ovchinnikova G."/>
            <person name="Pati A."/>
            <person name="Ivanova N."/>
            <person name="Chen A."/>
            <person name="Palaniappan K."/>
            <person name="Chain P."/>
            <person name="D'haeseleer P."/>
            <person name="Goker M."/>
            <person name="Bristow J."/>
            <person name="Eisen J.A."/>
            <person name="Markowitz V."/>
            <person name="Hugenholtz P."/>
            <person name="Rohde M."/>
            <person name="Klenk H.P."/>
            <person name="Kyrpides N.C."/>
        </authorList>
    </citation>
    <scope>NUCLEOTIDE SEQUENCE [LARGE SCALE GENOMIC DNA]</scope>
    <source>
        <strain evidence="2">ATCC 700683 / DSM 15641 / 12-3</strain>
    </source>
</reference>
<dbReference type="InterPro" id="IPR012349">
    <property type="entry name" value="Split_barrel_FMN-bd"/>
</dbReference>
<dbReference type="eggNOG" id="COG3467">
    <property type="taxonomic scope" value="Bacteria"/>
</dbReference>